<protein>
    <submittedName>
        <fullName evidence="1">Uncharacterized protein</fullName>
    </submittedName>
</protein>
<name>A0A2M8QBE3_9CHLR</name>
<organism evidence="1 2">
    <name type="scientific">Candidatus Thermofonsia Clade 3 bacterium</name>
    <dbReference type="NCBI Taxonomy" id="2364212"/>
    <lineage>
        <taxon>Bacteria</taxon>
        <taxon>Bacillati</taxon>
        <taxon>Chloroflexota</taxon>
        <taxon>Candidatus Thermofontia</taxon>
        <taxon>Candidatus Thermofonsia Clade 3</taxon>
    </lineage>
</organism>
<comment type="caution">
    <text evidence="1">The sequence shown here is derived from an EMBL/GenBank/DDBJ whole genome shotgun (WGS) entry which is preliminary data.</text>
</comment>
<dbReference type="AlphaFoldDB" id="A0A2M8QBE3"/>
<dbReference type="Proteomes" id="UP000230790">
    <property type="component" value="Unassembled WGS sequence"/>
</dbReference>
<evidence type="ECO:0000313" key="1">
    <source>
        <dbReference type="EMBL" id="PJF47121.1"/>
    </source>
</evidence>
<evidence type="ECO:0000313" key="2">
    <source>
        <dbReference type="Proteomes" id="UP000230790"/>
    </source>
</evidence>
<dbReference type="EMBL" id="PGTN01000066">
    <property type="protein sequence ID" value="PJF47121.1"/>
    <property type="molecule type" value="Genomic_DNA"/>
</dbReference>
<gene>
    <name evidence="1" type="ORF">CUN48_10215</name>
</gene>
<sequence>MPHVPVIGDGFGRGCCGKPNDWPGARYNPRIMSDDRGPARASAHFEALLTRHGAASFDKQIYLAAMLRGGAYGWGVWTAQG</sequence>
<proteinExistence type="predicted"/>
<accession>A0A2M8QBE3</accession>
<reference evidence="1 2" key="1">
    <citation type="submission" date="2017-11" db="EMBL/GenBank/DDBJ databases">
        <title>Evolution of Phototrophy in the Chloroflexi Phylum Driven by Horizontal Gene Transfer.</title>
        <authorList>
            <person name="Ward L.M."/>
            <person name="Hemp J."/>
            <person name="Shih P.M."/>
            <person name="Mcglynn S.E."/>
            <person name="Fischer W."/>
        </authorList>
    </citation>
    <scope>NUCLEOTIDE SEQUENCE [LARGE SCALE GENOMIC DNA]</scope>
    <source>
        <strain evidence="1">JP3_7</strain>
    </source>
</reference>